<dbReference type="EMBL" id="CP002985">
    <property type="protein sequence ID" value="AEM46577.1"/>
    <property type="molecule type" value="Genomic_DNA"/>
</dbReference>
<evidence type="ECO:0008006" key="3">
    <source>
        <dbReference type="Google" id="ProtNLM"/>
    </source>
</evidence>
<dbReference type="RefSeq" id="WP_014027848.1">
    <property type="nucleotide sequence ID" value="NC_015942.1"/>
</dbReference>
<sequence>MSHQRRQPLLHRSAVSYVENSGLRALVQLIPQVGGAIDALFAGKGAAIQQDRLNSFLETLDQRIRMIENKSPHSWSTESEELYDFFLITLTDAIRIRSAKKRECLARLAASQVVHPRAWSQAEAAERILASLEEVHIEVLLEVSNAPEVLGVWRGARVIMINSPDDPSAINPTYLPDRLPGYQLTMLRLACAELLAKGLLLDEGGGRLSARSMTYFVISDLGKWFLEWLYTEQCSSGDLSPV</sequence>
<dbReference type="KEGG" id="afi:Acife_0349"/>
<evidence type="ECO:0000313" key="1">
    <source>
        <dbReference type="EMBL" id="AEM46577.1"/>
    </source>
</evidence>
<organism evidence="1 2">
    <name type="scientific">Acidithiobacillus ferrivorans SS3</name>
    <dbReference type="NCBI Taxonomy" id="743299"/>
    <lineage>
        <taxon>Bacteria</taxon>
        <taxon>Pseudomonadati</taxon>
        <taxon>Pseudomonadota</taxon>
        <taxon>Acidithiobacillia</taxon>
        <taxon>Acidithiobacillales</taxon>
        <taxon>Acidithiobacillaceae</taxon>
        <taxon>Acidithiobacillus</taxon>
    </lineage>
</organism>
<dbReference type="Proteomes" id="UP000009220">
    <property type="component" value="Chromosome"/>
</dbReference>
<gene>
    <name evidence="1" type="ORF">Acife_0349</name>
</gene>
<name>G0JSM0_9PROT</name>
<dbReference type="AlphaFoldDB" id="G0JSM0"/>
<dbReference type="STRING" id="743299.Acife_0349"/>
<protein>
    <recommendedName>
        <fullName evidence="3">DUF4393 domain-containing protein</fullName>
    </recommendedName>
</protein>
<proteinExistence type="predicted"/>
<evidence type="ECO:0000313" key="2">
    <source>
        <dbReference type="Proteomes" id="UP000009220"/>
    </source>
</evidence>
<dbReference type="eggNOG" id="ENOG502ZWPQ">
    <property type="taxonomic scope" value="Bacteria"/>
</dbReference>
<reference evidence="1 2" key="1">
    <citation type="journal article" date="2011" name="J. Bacteriol.">
        <title>Draft genome of the psychrotolerant acidophile Acidithiobacillus ferrivorans SS3.</title>
        <authorList>
            <person name="Liljeqvist M."/>
            <person name="Valdes J."/>
            <person name="Holmes D.S."/>
            <person name="Dopson M."/>
        </authorList>
    </citation>
    <scope>NUCLEOTIDE SEQUENCE [LARGE SCALE GENOMIC DNA]</scope>
    <source>
        <strain evidence="1 2">SS3</strain>
    </source>
</reference>
<accession>G0JSM0</accession>
<dbReference type="HOGENOM" id="CLU_1145294_0_0_6"/>